<dbReference type="PANTHER" id="PTHR30255:SF2">
    <property type="entry name" value="SINGLE-STRANDED-DNA-SPECIFIC EXONUCLEASE RECJ"/>
    <property type="match status" value="1"/>
</dbReference>
<reference evidence="8 9" key="1">
    <citation type="submission" date="2018-08" db="EMBL/GenBank/DDBJ databases">
        <title>Form III RuBisCO-mediated autotrophy in Thermodesulfobium bacteria.</title>
        <authorList>
            <person name="Toshchakov S.V."/>
            <person name="Kublanov I.V."/>
            <person name="Frolov E."/>
            <person name="Bonch-Osmolovskaya E.A."/>
            <person name="Tourova T.P."/>
            <person name="Chernych N.A."/>
            <person name="Lebedinsky A.V."/>
        </authorList>
    </citation>
    <scope>NUCLEOTIDE SEQUENCE [LARGE SCALE GENOMIC DNA]</scope>
    <source>
        <strain evidence="8 9">SR</strain>
    </source>
</reference>
<organism evidence="8 9">
    <name type="scientific">Ammonifex thiophilus</name>
    <dbReference type="NCBI Taxonomy" id="444093"/>
    <lineage>
        <taxon>Bacteria</taxon>
        <taxon>Bacillati</taxon>
        <taxon>Bacillota</taxon>
        <taxon>Clostridia</taxon>
        <taxon>Thermoanaerobacterales</taxon>
        <taxon>Thermoanaerobacteraceae</taxon>
        <taxon>Ammonifex</taxon>
    </lineage>
</organism>
<protein>
    <submittedName>
        <fullName evidence="8">Single-stranded-DNA-specific exonuclease RecJ</fullName>
    </submittedName>
</protein>
<dbReference type="GO" id="GO:0006281">
    <property type="term" value="P:DNA repair"/>
    <property type="evidence" value="ECO:0007669"/>
    <property type="project" value="InterPro"/>
</dbReference>
<evidence type="ECO:0000256" key="2">
    <source>
        <dbReference type="ARBA" id="ARBA00022722"/>
    </source>
</evidence>
<evidence type="ECO:0000256" key="5">
    <source>
        <dbReference type="SAM" id="Coils"/>
    </source>
</evidence>
<evidence type="ECO:0000259" key="6">
    <source>
        <dbReference type="Pfam" id="PF01368"/>
    </source>
</evidence>
<feature type="domain" description="DDH" evidence="6">
    <location>
        <begin position="78"/>
        <end position="222"/>
    </location>
</feature>
<evidence type="ECO:0000259" key="7">
    <source>
        <dbReference type="Pfam" id="PF17768"/>
    </source>
</evidence>
<name>A0A3D8P1F8_9THEO</name>
<accession>A0A3D8P1F8</accession>
<dbReference type="EMBL" id="QSLN01000018">
    <property type="protein sequence ID" value="RDV81682.1"/>
    <property type="molecule type" value="Genomic_DNA"/>
</dbReference>
<comment type="similarity">
    <text evidence="1">Belongs to the RecJ family.</text>
</comment>
<dbReference type="Gene3D" id="2.40.50.460">
    <property type="match status" value="1"/>
</dbReference>
<dbReference type="AlphaFoldDB" id="A0A3D8P1F8"/>
<dbReference type="NCBIfam" id="TIGR00644">
    <property type="entry name" value="recJ"/>
    <property type="match status" value="1"/>
</dbReference>
<keyword evidence="3" id="KW-0378">Hydrolase</keyword>
<dbReference type="GO" id="GO:0006310">
    <property type="term" value="P:DNA recombination"/>
    <property type="evidence" value="ECO:0007669"/>
    <property type="project" value="InterPro"/>
</dbReference>
<dbReference type="InterPro" id="IPR001667">
    <property type="entry name" value="DDH_dom"/>
</dbReference>
<evidence type="ECO:0000313" key="9">
    <source>
        <dbReference type="Proteomes" id="UP000256329"/>
    </source>
</evidence>
<dbReference type="Pfam" id="PF01368">
    <property type="entry name" value="DHH"/>
    <property type="match status" value="1"/>
</dbReference>
<comment type="caution">
    <text evidence="8">The sequence shown here is derived from an EMBL/GenBank/DDBJ whole genome shotgun (WGS) entry which is preliminary data.</text>
</comment>
<evidence type="ECO:0000256" key="1">
    <source>
        <dbReference type="ARBA" id="ARBA00005915"/>
    </source>
</evidence>
<evidence type="ECO:0000313" key="8">
    <source>
        <dbReference type="EMBL" id="RDV81682.1"/>
    </source>
</evidence>
<dbReference type="InterPro" id="IPR004610">
    <property type="entry name" value="RecJ"/>
</dbReference>
<dbReference type="OrthoDB" id="9809852at2"/>
<gene>
    <name evidence="8" type="primary">recJ</name>
    <name evidence="8" type="ORF">DXX99_09195</name>
</gene>
<evidence type="ECO:0000256" key="3">
    <source>
        <dbReference type="ARBA" id="ARBA00022801"/>
    </source>
</evidence>
<dbReference type="InterPro" id="IPR041122">
    <property type="entry name" value="RecJ_OB"/>
</dbReference>
<dbReference type="InterPro" id="IPR038763">
    <property type="entry name" value="DHH_sf"/>
</dbReference>
<evidence type="ECO:0000256" key="4">
    <source>
        <dbReference type="ARBA" id="ARBA00022839"/>
    </source>
</evidence>
<dbReference type="GO" id="GO:0008409">
    <property type="term" value="F:5'-3' exonuclease activity"/>
    <property type="evidence" value="ECO:0007669"/>
    <property type="project" value="InterPro"/>
</dbReference>
<proteinExistence type="inferred from homology"/>
<dbReference type="SUPFAM" id="SSF64182">
    <property type="entry name" value="DHH phosphoesterases"/>
    <property type="match status" value="1"/>
</dbReference>
<dbReference type="RefSeq" id="WP_115793191.1">
    <property type="nucleotide sequence ID" value="NZ_QSLN01000018.1"/>
</dbReference>
<dbReference type="PANTHER" id="PTHR30255">
    <property type="entry name" value="SINGLE-STRANDED-DNA-SPECIFIC EXONUCLEASE RECJ"/>
    <property type="match status" value="1"/>
</dbReference>
<keyword evidence="9" id="KW-1185">Reference proteome</keyword>
<dbReference type="Proteomes" id="UP000256329">
    <property type="component" value="Unassembled WGS sequence"/>
</dbReference>
<dbReference type="InterPro" id="IPR051673">
    <property type="entry name" value="SSDNA_exonuclease_RecJ"/>
</dbReference>
<dbReference type="Gene3D" id="3.90.1640.30">
    <property type="match status" value="1"/>
</dbReference>
<keyword evidence="4 8" id="KW-0269">Exonuclease</keyword>
<feature type="domain" description="RecJ OB" evidence="7">
    <location>
        <begin position="447"/>
        <end position="544"/>
    </location>
</feature>
<keyword evidence="2" id="KW-0540">Nuclease</keyword>
<dbReference type="Pfam" id="PF17768">
    <property type="entry name" value="RecJ_OB"/>
    <property type="match status" value="1"/>
</dbReference>
<keyword evidence="5" id="KW-0175">Coiled coil</keyword>
<sequence length="863" mass="96164">MSSWIPFPQQPLACALWARELGIDPVLAQILLNRGVKTLEEADFFLNGGLAQLPSPGRMKDLERAVERIRSAVANREKILVWGDYDADGITAAVLLTLALKRLGAEEVAYHLPTRADGYGLKGDFLRAAKEQGVSLVLTVDCGVKAKEEARLCKLLGLDLIVTDHHEPSDELPEAWAVINPRRPDCPYPFKELAGVGVAFKLVTALSGEAAGEWLDLVALGTVADVMPLVGENRVLVREGLKLFNSSRLRPGLARLLATAGVSSPVTVRTLSFVLAPRLNAAGRLGDPLIAARCLLAAEDEAEHWSIKLEELNRERQRWENACLKEADLLAKKAREASDRVLVIEASDWPVGLTGLIAQRLHSLYRLPTFVVVWEGEVGRGSGRADESFNVYQALSHASPYLLDYGGHAGAGGFVLARESFPHFVASLEEYARNLPPGGERACQYFDLVLDLEKLTPRLMEELGRLEPFGPGNPPPRLVAQGVEVLEARRVGKEEEHLRLKLRQGGAYLEGIAFGQGGEELPRLVDLVFEPSVNELTGQPELKILDWWPAGRTAFLARSLPAAVLAREAASRLALPFDVHLPEKTTPSLPRVCRREALVDLREHPDRWRVLLSWLDAPVAVVVATPARACEVAAYLSLHLPERADQILFFYGGLEDHKEWLRQLATAGELPILVTTPALGGRFSSERDVILFDLLFSREQWEWLRGAGGRRLILLFNRQDREAARQRLRLLAPPRRVLLDFYRFLGKKARGSNEVWLKPEEALARLKCAGLLSPGEETLRTVLQILRELDLVKELANGEQRLRLRLTQPRKRRFLPEAPTFAARHAFKREVLSFQRYFLEAPAEELREFFNCDIIQNPDTGDS</sequence>
<feature type="coiled-coil region" evidence="5">
    <location>
        <begin position="295"/>
        <end position="329"/>
    </location>
</feature>